<dbReference type="GO" id="GO:0016020">
    <property type="term" value="C:membrane"/>
    <property type="evidence" value="ECO:0007669"/>
    <property type="project" value="InterPro"/>
</dbReference>
<dbReference type="InterPro" id="IPR000914">
    <property type="entry name" value="SBP_5_dom"/>
</dbReference>
<dbReference type="Gene3D" id="3.10.105.10">
    <property type="entry name" value="Dipeptide-binding Protein, Domain 3"/>
    <property type="match status" value="1"/>
</dbReference>
<dbReference type="Pfam" id="PF00496">
    <property type="entry name" value="SBP_bac_5"/>
    <property type="match status" value="1"/>
</dbReference>
<dbReference type="InterPro" id="IPR004089">
    <property type="entry name" value="MCPsignal_dom"/>
</dbReference>
<keyword evidence="2" id="KW-0813">Transport</keyword>
<evidence type="ECO:0000259" key="5">
    <source>
        <dbReference type="PROSITE" id="PS50111"/>
    </source>
</evidence>
<dbReference type="SUPFAM" id="SSF58104">
    <property type="entry name" value="Methyl-accepting chemotaxis protein (MCP) signaling domain"/>
    <property type="match status" value="2"/>
</dbReference>
<feature type="domain" description="Methyl-accepting transducer" evidence="5">
    <location>
        <begin position="343"/>
        <end position="520"/>
    </location>
</feature>
<dbReference type="PROSITE" id="PS01040">
    <property type="entry name" value="SBP_BACTERIAL_5"/>
    <property type="match status" value="1"/>
</dbReference>
<evidence type="ECO:0000256" key="3">
    <source>
        <dbReference type="ARBA" id="ARBA00022729"/>
    </source>
</evidence>
<evidence type="ECO:0000313" key="6">
    <source>
        <dbReference type="EMBL" id="HHS62198.1"/>
    </source>
</evidence>
<feature type="domain" description="Methyl-accepting transducer" evidence="5">
    <location>
        <begin position="16"/>
        <end position="252"/>
    </location>
</feature>
<keyword evidence="3" id="KW-0732">Signal</keyword>
<comment type="caution">
    <text evidence="6">The sequence shown here is derived from an EMBL/GenBank/DDBJ whole genome shotgun (WGS) entry which is preliminary data.</text>
</comment>
<evidence type="ECO:0000256" key="2">
    <source>
        <dbReference type="ARBA" id="ARBA00022448"/>
    </source>
</evidence>
<organism evidence="6">
    <name type="scientific">candidate division WOR-3 bacterium</name>
    <dbReference type="NCBI Taxonomy" id="2052148"/>
    <lineage>
        <taxon>Bacteria</taxon>
        <taxon>Bacteria division WOR-3</taxon>
    </lineage>
</organism>
<proteinExistence type="inferred from homology"/>
<dbReference type="InterPro" id="IPR039424">
    <property type="entry name" value="SBP_5"/>
</dbReference>
<dbReference type="AlphaFoldDB" id="A0A7C6AF08"/>
<dbReference type="GO" id="GO:0007165">
    <property type="term" value="P:signal transduction"/>
    <property type="evidence" value="ECO:0007669"/>
    <property type="project" value="UniProtKB-KW"/>
</dbReference>
<dbReference type="PANTHER" id="PTHR30290:SF9">
    <property type="entry name" value="OLIGOPEPTIDE-BINDING PROTEIN APPA"/>
    <property type="match status" value="1"/>
</dbReference>
<dbReference type="Gene3D" id="1.10.287.950">
    <property type="entry name" value="Methyl-accepting chemotaxis protein"/>
    <property type="match status" value="2"/>
</dbReference>
<name>A0A7C6AF08_UNCW3</name>
<sequence>MGDDLRKALIERLKPLFAQYDSYFQNFLSTGQRIDQGLQTNSEILSEIRHRFNNLSATVELVLEGVDVFDTEIKKTHELLKKSIENFKESVLISEKVSTDLNNIAEVLKKIQFSVRKLAEIIYNINFVSESIEVASRNAGITAFHAGREGRGFEVIAREMTGLVRNAQEPTKVIPAISNELLKNIDELNQDLKKIQDVIVYLREIADKFLNINNELLSLIPYLENSIKDISNSASMQKELHIHLQKESDKLPGYVDDTYRIIRTTAITEMFLGAFFQHLNNVKNNLMIAEDDHNFYYIFNTIKHILDNEPKLEGEHEKFFSSALRKLEIHTSERLILQFVSEAKHLNEVVGVISDRIKSWTKTHNFANETLNRAKVFYQDISELLGSLNEKSNRLKELINRVDRPVQELKRITERSRLLGLYAGIESARSGKYAEPLSVVTNEIKTLSMRSSEFVGSIDLTVGEILKDINYLISCFTKTTEDVELGSDSLTLSMDAVAESSKVLDNLSALSQEMFTSTAEMVNQCGMLGEHHRTFDTEYHKISEYFSSYGAIIKSGEDLTKGMRTVINEFKKDISLITTRRNKVVLRATEDPITLDPAVKTDTTSHQVIEQVFTGLYTFDQLNHLIPGVALAFTVSEDGKIWDFNLKKGVKFHNGTEVQAKDIVYSLNKVKKGPNANFIEYLSEMVVIDPYHIRFVLKFPYVPFLANLACGVCDIVPSDFNPEKPVGCGPYKLVSYEKKKRIVLEAFDEFFDGRPPIDECVIEIIPDDKEAVELFKKGEISILNLTADMLQEFSQEDIYTGPVLSTQYLAINFSKKSPFFDLNVRKAMNQSIDRDYFCRTLLKGKAIPANGVYPPGLPGYNSNLQGYQYDLKKARDLMRQAGFGGGIPEEFVLDVRKGIDTLKRAEFIKDSFAKIGIHLQINPLPWEEFLNKTYSGNSILSLRGWVSDNGDPDNFVHTLFHSKNFGASGNTSFYADENLDKMIESARAEQIPRRRIELYQKIENFIVENALWIFISHGVDCYAVQKNIKGFMVDPFGLVRFRNLFCL</sequence>
<protein>
    <recommendedName>
        <fullName evidence="5">Methyl-accepting transducer domain-containing protein</fullName>
    </recommendedName>
</protein>
<dbReference type="SUPFAM" id="SSF53850">
    <property type="entry name" value="Periplasmic binding protein-like II"/>
    <property type="match status" value="1"/>
</dbReference>
<dbReference type="PROSITE" id="PS50111">
    <property type="entry name" value="CHEMOTAXIS_TRANSDUC_2"/>
    <property type="match status" value="2"/>
</dbReference>
<evidence type="ECO:0000256" key="4">
    <source>
        <dbReference type="PROSITE-ProRule" id="PRU00284"/>
    </source>
</evidence>
<dbReference type="CDD" id="cd00995">
    <property type="entry name" value="PBP2_NikA_DppA_OppA_like"/>
    <property type="match status" value="1"/>
</dbReference>
<dbReference type="EMBL" id="DTHJ01000022">
    <property type="protein sequence ID" value="HHS62198.1"/>
    <property type="molecule type" value="Genomic_DNA"/>
</dbReference>
<evidence type="ECO:0000256" key="1">
    <source>
        <dbReference type="ARBA" id="ARBA00005695"/>
    </source>
</evidence>
<dbReference type="PANTHER" id="PTHR30290">
    <property type="entry name" value="PERIPLASMIC BINDING COMPONENT OF ABC TRANSPORTER"/>
    <property type="match status" value="1"/>
</dbReference>
<dbReference type="Gene3D" id="3.40.190.10">
    <property type="entry name" value="Periplasmic binding protein-like II"/>
    <property type="match status" value="1"/>
</dbReference>
<keyword evidence="4" id="KW-0807">Transducer</keyword>
<dbReference type="Pfam" id="PF00015">
    <property type="entry name" value="MCPsignal"/>
    <property type="match status" value="2"/>
</dbReference>
<dbReference type="InterPro" id="IPR023765">
    <property type="entry name" value="SBP_5_CS"/>
</dbReference>
<gene>
    <name evidence="6" type="ORF">ENV70_01090</name>
</gene>
<reference evidence="6" key="1">
    <citation type="journal article" date="2020" name="mSystems">
        <title>Genome- and Community-Level Interaction Insights into Carbon Utilization and Element Cycling Functions of Hydrothermarchaeota in Hydrothermal Sediment.</title>
        <authorList>
            <person name="Zhou Z."/>
            <person name="Liu Y."/>
            <person name="Xu W."/>
            <person name="Pan J."/>
            <person name="Luo Z.H."/>
            <person name="Li M."/>
        </authorList>
    </citation>
    <scope>NUCLEOTIDE SEQUENCE [LARGE SCALE GENOMIC DNA]</scope>
    <source>
        <strain evidence="6">SpSt-783</strain>
    </source>
</reference>
<accession>A0A7C6AF08</accession>
<comment type="similarity">
    <text evidence="1">Belongs to the bacterial solute-binding protein 5 family.</text>
</comment>
<dbReference type="GO" id="GO:1904680">
    <property type="term" value="F:peptide transmembrane transporter activity"/>
    <property type="evidence" value="ECO:0007669"/>
    <property type="project" value="TreeGrafter"/>
</dbReference>
<dbReference type="Gene3D" id="3.90.76.10">
    <property type="entry name" value="Dipeptide-binding Protein, Domain 1"/>
    <property type="match status" value="1"/>
</dbReference>
<dbReference type="GO" id="GO:0015833">
    <property type="term" value="P:peptide transport"/>
    <property type="evidence" value="ECO:0007669"/>
    <property type="project" value="TreeGrafter"/>
</dbReference>